<dbReference type="SUPFAM" id="SSF55811">
    <property type="entry name" value="Nudix"/>
    <property type="match status" value="1"/>
</dbReference>
<dbReference type="InterPro" id="IPR015797">
    <property type="entry name" value="NUDIX_hydrolase-like_dom_sf"/>
</dbReference>
<dbReference type="VEuPathDB" id="TriTrypDB:LMJFC_320034300"/>
<dbReference type="Gene3D" id="3.90.79.10">
    <property type="entry name" value="Nucleoside Triphosphate Pyrophosphohydrolase"/>
    <property type="match status" value="1"/>
</dbReference>
<dbReference type="AlphaFoldDB" id="B6SBL7"/>
<accession>B6SBL7</accession>
<dbReference type="VEuPathDB" id="TriTrypDB:LMJSD75_320031700"/>
<proteinExistence type="predicted"/>
<protein>
    <submittedName>
        <fullName evidence="2">Mitochondrial edited mRNA stability factor 1</fullName>
    </submittedName>
</protein>
<feature type="region of interest" description="Disordered" evidence="1">
    <location>
        <begin position="422"/>
        <end position="468"/>
    </location>
</feature>
<feature type="compositionally biased region" description="Low complexity" evidence="1">
    <location>
        <begin position="451"/>
        <end position="468"/>
    </location>
</feature>
<evidence type="ECO:0000256" key="1">
    <source>
        <dbReference type="SAM" id="MobiDB-lite"/>
    </source>
</evidence>
<organism evidence="2">
    <name type="scientific">Leishmania major</name>
    <dbReference type="NCBI Taxonomy" id="5664"/>
    <lineage>
        <taxon>Eukaryota</taxon>
        <taxon>Discoba</taxon>
        <taxon>Euglenozoa</taxon>
        <taxon>Kinetoplastea</taxon>
        <taxon>Metakinetoplastina</taxon>
        <taxon>Trypanosomatida</taxon>
        <taxon>Trypanosomatidae</taxon>
        <taxon>Leishmaniinae</taxon>
        <taxon>Leishmania</taxon>
    </lineage>
</organism>
<dbReference type="VEuPathDB" id="TriTrypDB:LmjF.32.2440"/>
<dbReference type="VEuPathDB" id="TriTrypDB:LMJLV39_320031600"/>
<sequence>MRALASPMHFSSTPLRWTRATSSLMRGWTGLQAASSSAWASSSRCCCYPATKMVSCRWQSTGDGYGYMTDDSSGLQSELSHALEGEGNLSVDAMLSQSLVKADLQTPSARILLKKIERPPGRFDLLTNSLVYSWQTTAAQARKVTGPMREWASELKYRTGVHLEVEPTNPTRLGVPEEEGGYAAADDVELTVYLFGSERGIFNCRQLMETALDQNPAYVRLAVFRRRPGKGVSTSTAAVPRPQEDVEWLLLRRINRDLRPPDIPPISLKTPGKWTLLYEQYKEAAIRTLWEETGITVEAGNVYPTAVLCQDNPIYYWRVPVHYFLAEVPYDVQVLGPQVGLNTYMHHWDSSLLRQSPDPIDRAWAQLADPETGCAWMKQPMIDELQRPLRGENYMATRYTPPPYSQLNHALGLAVPAEAAGEASAADSALSAATTAEGGEAQDDVKEDDAAAPSADADASSSNDKPSS</sequence>
<dbReference type="HOGENOM" id="CLU_699272_0_0_1"/>
<name>B6SBL7_LEIMA</name>
<reference evidence="2" key="1">
    <citation type="journal article" date="2008" name="Mol. Cell">
        <title>Guide RNA-binding complex from mitochondria of trypanosomatids.</title>
        <authorList>
            <person name="Weng J."/>
            <person name="Aphasizheva I."/>
            <person name="Etheridge R.D."/>
            <person name="Huang L."/>
            <person name="Wang X."/>
            <person name="Falick A.M."/>
            <person name="Aphasizhev R."/>
        </authorList>
    </citation>
    <scope>NUCLEOTIDE SEQUENCE</scope>
</reference>
<dbReference type="EMBL" id="EU711409">
    <property type="protein sequence ID" value="ACH72814.1"/>
    <property type="molecule type" value="Genomic_DNA"/>
</dbReference>
<feature type="compositionally biased region" description="Low complexity" evidence="1">
    <location>
        <begin position="422"/>
        <end position="437"/>
    </location>
</feature>
<evidence type="ECO:0000313" key="2">
    <source>
        <dbReference type="EMBL" id="ACH72814.1"/>
    </source>
</evidence>
<gene>
    <name evidence="2" type="primary">MERS1</name>
</gene>